<feature type="domain" description="SnoaL-like" evidence="1">
    <location>
        <begin position="14"/>
        <end position="142"/>
    </location>
</feature>
<sequence>MSFPAADRPDALWTLLAIEEIKALKARYFRCLDLRLWDELAGVFSEDVRFNRVDLDGNEEWLQGREAVMAYTVPALTPVRSVHHGHTPEIHVYPPDRATGVWAMEDRVWCPDGKPFVSMHGFGHYHETYSLTEAGWQISVRRLTRIHLEIVHAPEQ</sequence>
<dbReference type="Gene3D" id="3.10.450.50">
    <property type="match status" value="1"/>
</dbReference>
<dbReference type="InterPro" id="IPR032710">
    <property type="entry name" value="NTF2-like_dom_sf"/>
</dbReference>
<dbReference type="RefSeq" id="WP_101830470.1">
    <property type="nucleotide sequence ID" value="NZ_FZMO01000046.1"/>
</dbReference>
<evidence type="ECO:0000313" key="2">
    <source>
        <dbReference type="EMBL" id="SNQ46465.1"/>
    </source>
</evidence>
<keyword evidence="3" id="KW-1185">Reference proteome</keyword>
<reference evidence="2 3" key="1">
    <citation type="submission" date="2017-06" db="EMBL/GenBank/DDBJ databases">
        <authorList>
            <person name="Kim H.J."/>
            <person name="Triplett B.A."/>
        </authorList>
    </citation>
    <scope>NUCLEOTIDE SEQUENCE [LARGE SCALE GENOMIC DNA]</scope>
    <source>
        <strain evidence="2">FRACA_ARgP5</strain>
    </source>
</reference>
<proteinExistence type="predicted"/>
<dbReference type="SUPFAM" id="SSF54427">
    <property type="entry name" value="NTF2-like"/>
    <property type="match status" value="1"/>
</dbReference>
<evidence type="ECO:0000259" key="1">
    <source>
        <dbReference type="Pfam" id="PF13577"/>
    </source>
</evidence>
<dbReference type="InterPro" id="IPR037401">
    <property type="entry name" value="SnoaL-like"/>
</dbReference>
<evidence type="ECO:0000313" key="3">
    <source>
        <dbReference type="Proteomes" id="UP000234331"/>
    </source>
</evidence>
<dbReference type="EMBL" id="FZMO01000046">
    <property type="protein sequence ID" value="SNQ46465.1"/>
    <property type="molecule type" value="Genomic_DNA"/>
</dbReference>
<protein>
    <recommendedName>
        <fullName evidence="1">SnoaL-like domain-containing protein</fullName>
    </recommendedName>
</protein>
<dbReference type="Proteomes" id="UP000234331">
    <property type="component" value="Unassembled WGS sequence"/>
</dbReference>
<accession>A0A2I2KLC8</accession>
<name>A0A2I2KLC8_9ACTN</name>
<dbReference type="Pfam" id="PF13577">
    <property type="entry name" value="SnoaL_4"/>
    <property type="match status" value="1"/>
</dbReference>
<gene>
    <name evidence="2" type="ORF">FRACA_140064</name>
</gene>
<organism evidence="2 3">
    <name type="scientific">Frankia canadensis</name>
    <dbReference type="NCBI Taxonomy" id="1836972"/>
    <lineage>
        <taxon>Bacteria</taxon>
        <taxon>Bacillati</taxon>
        <taxon>Actinomycetota</taxon>
        <taxon>Actinomycetes</taxon>
        <taxon>Frankiales</taxon>
        <taxon>Frankiaceae</taxon>
        <taxon>Frankia</taxon>
    </lineage>
</organism>
<dbReference type="AlphaFoldDB" id="A0A2I2KLC8"/>
<dbReference type="OrthoDB" id="3173051at2"/>